<keyword evidence="2" id="KW-0863">Zinc-finger</keyword>
<dbReference type="VEuPathDB" id="GiardiaDB:GL50581_2081"/>
<keyword evidence="1" id="KW-0479">Metal-binding</keyword>
<keyword evidence="8" id="KW-0689">Ribosomal protein</keyword>
<feature type="non-terminal residue" evidence="8">
    <location>
        <position position="1"/>
    </location>
</feature>
<evidence type="ECO:0000313" key="8">
    <source>
        <dbReference type="EMBL" id="ESU45161.1"/>
    </source>
</evidence>
<dbReference type="InterPro" id="IPR006212">
    <property type="entry name" value="Furin_repeat"/>
</dbReference>
<comment type="caution">
    <text evidence="8">The sequence shown here is derived from an EMBL/GenBank/DDBJ whole genome shotgun (WGS) entry which is preliminary data.</text>
</comment>
<evidence type="ECO:0000256" key="1">
    <source>
        <dbReference type="ARBA" id="ARBA00022723"/>
    </source>
</evidence>
<feature type="domain" description="Nuclear receptor" evidence="7">
    <location>
        <begin position="113"/>
        <end position="193"/>
    </location>
</feature>
<gene>
    <name evidence="8" type="ORF">GSB_150586</name>
</gene>
<evidence type="ECO:0000256" key="2">
    <source>
        <dbReference type="ARBA" id="ARBA00022771"/>
    </source>
</evidence>
<evidence type="ECO:0000313" key="9">
    <source>
        <dbReference type="Proteomes" id="UP000018040"/>
    </source>
</evidence>
<dbReference type="VEuPathDB" id="GiardiaDB:QR46_1121"/>
<proteinExistence type="predicted"/>
<dbReference type="OrthoDB" id="292938at2759"/>
<dbReference type="AlphaFoldDB" id="V6U2G1"/>
<keyword evidence="5" id="KW-0238">DNA-binding</keyword>
<evidence type="ECO:0000256" key="4">
    <source>
        <dbReference type="ARBA" id="ARBA00023015"/>
    </source>
</evidence>
<keyword evidence="3" id="KW-0862">Zinc</keyword>
<dbReference type="GO" id="GO:0043565">
    <property type="term" value="F:sequence-specific DNA binding"/>
    <property type="evidence" value="ECO:0007669"/>
    <property type="project" value="InterPro"/>
</dbReference>
<keyword evidence="8" id="KW-0687">Ribonucleoprotein</keyword>
<dbReference type="InterPro" id="IPR009030">
    <property type="entry name" value="Growth_fac_rcpt_cys_sf"/>
</dbReference>
<keyword evidence="6" id="KW-0804">Transcription</keyword>
<reference evidence="8 9" key="2">
    <citation type="journal article" date="2013" name="Genome Biol. Evol.">
        <title>Genome sequencing of Giardia lamblia genotypes A2 and B isolates (DH and GS) and comparative analysis with the genomes of genotypes A1 and E (WB and Pig).</title>
        <authorList>
            <person name="Adam R.D."/>
            <person name="Dahlstrom E.W."/>
            <person name="Martens C.A."/>
            <person name="Bruno D.P."/>
            <person name="Barbian K.D."/>
            <person name="Ricklefs S.M."/>
            <person name="Hernandez M.M."/>
            <person name="Narla N.P."/>
            <person name="Patel R.B."/>
            <person name="Porcella S.F."/>
            <person name="Nash T.E."/>
        </authorList>
    </citation>
    <scope>NUCLEOTIDE SEQUENCE [LARGE SCALE GENOMIC DNA]</scope>
    <source>
        <strain evidence="8 9">GS</strain>
    </source>
</reference>
<evidence type="ECO:0000259" key="7">
    <source>
        <dbReference type="PROSITE" id="PS51030"/>
    </source>
</evidence>
<dbReference type="GO" id="GO:0005840">
    <property type="term" value="C:ribosome"/>
    <property type="evidence" value="ECO:0007669"/>
    <property type="project" value="UniProtKB-KW"/>
</dbReference>
<dbReference type="GO" id="GO:0008270">
    <property type="term" value="F:zinc ion binding"/>
    <property type="evidence" value="ECO:0007669"/>
    <property type="project" value="UniProtKB-KW"/>
</dbReference>
<evidence type="ECO:0000256" key="3">
    <source>
        <dbReference type="ARBA" id="ARBA00022833"/>
    </source>
</evidence>
<organism evidence="8 9">
    <name type="scientific">Giardia intestinalis</name>
    <name type="common">Giardia lamblia</name>
    <dbReference type="NCBI Taxonomy" id="5741"/>
    <lineage>
        <taxon>Eukaryota</taxon>
        <taxon>Metamonada</taxon>
        <taxon>Diplomonadida</taxon>
        <taxon>Hexamitidae</taxon>
        <taxon>Giardiinae</taxon>
        <taxon>Giardia</taxon>
    </lineage>
</organism>
<dbReference type="InterPro" id="IPR001628">
    <property type="entry name" value="Znf_hrmn_rcpt"/>
</dbReference>
<evidence type="ECO:0000256" key="6">
    <source>
        <dbReference type="ARBA" id="ARBA00023163"/>
    </source>
</evidence>
<reference evidence="9" key="1">
    <citation type="submission" date="2012-02" db="EMBL/GenBank/DDBJ databases">
        <title>Genome sequencing of Giardia lamblia Genotypes A2 and B isolates (DH and GS) and comparative analysis with the genomes of Genotypes A1 and E (WB and Pig).</title>
        <authorList>
            <person name="Adam R."/>
            <person name="Dahlstrom E."/>
            <person name="Martens C."/>
            <person name="Bruno D."/>
            <person name="Barbian K."/>
            <person name="Porcella S.F."/>
            <person name="Nash T."/>
        </authorList>
    </citation>
    <scope>NUCLEOTIDE SEQUENCE</scope>
    <source>
        <strain evidence="9">GS</strain>
    </source>
</reference>
<evidence type="ECO:0000256" key="5">
    <source>
        <dbReference type="ARBA" id="ARBA00023125"/>
    </source>
</evidence>
<dbReference type="Proteomes" id="UP000018040">
    <property type="component" value="Unassembled WGS sequence"/>
</dbReference>
<name>V6U2G1_GIAIN</name>
<sequence length="193" mass="20087">VKTALDGTTTCVDVATGCTDANHFKADDDSACYLCSDTSGDNPTTNKGIAQCKACTKQKGAAPECSACLDGYFFSQGSCSACGANCATCSEATNPNKCLSCKAGYFLVDAEGGKKCVACDSIPDGGREGCSACSNTDTFKCTNCKPNYRRQLNGDASDDYTCTRACEDPTACDAIVLGASGEMTYYCSQCRQQ</sequence>
<keyword evidence="4" id="KW-0805">Transcription regulation</keyword>
<dbReference type="PROSITE" id="PS51030">
    <property type="entry name" value="NUCLEAR_REC_DBD_2"/>
    <property type="match status" value="1"/>
</dbReference>
<protein>
    <submittedName>
        <fullName evidence="8">LSU ribosomal protein L21E</fullName>
    </submittedName>
</protein>
<dbReference type="SMART" id="SM00261">
    <property type="entry name" value="FU"/>
    <property type="match status" value="2"/>
</dbReference>
<dbReference type="EMBL" id="AHHH01000010">
    <property type="protein sequence ID" value="ESU45161.1"/>
    <property type="molecule type" value="Genomic_DNA"/>
</dbReference>
<dbReference type="SUPFAM" id="SSF57184">
    <property type="entry name" value="Growth factor receptor domain"/>
    <property type="match status" value="1"/>
</dbReference>
<dbReference type="GO" id="GO:0003700">
    <property type="term" value="F:DNA-binding transcription factor activity"/>
    <property type="evidence" value="ECO:0007669"/>
    <property type="project" value="InterPro"/>
</dbReference>
<accession>V6U2G1</accession>
<dbReference type="Gene3D" id="2.10.220.10">
    <property type="entry name" value="Hormone Receptor, Insulin-like Growth Factor Receptor 1, Chain A, domain 2"/>
    <property type="match status" value="1"/>
</dbReference>